<dbReference type="SUPFAM" id="SSF53756">
    <property type="entry name" value="UDP-Glycosyltransferase/glycogen phosphorylase"/>
    <property type="match status" value="1"/>
</dbReference>
<dbReference type="AlphaFoldDB" id="I0YS14"/>
<accession>I0YS14</accession>
<dbReference type="Proteomes" id="UP000007264">
    <property type="component" value="Unassembled WGS sequence"/>
</dbReference>
<comment type="subcellular location">
    <subcellularLocation>
        <location evidence="1">Endoplasmic reticulum membrane</location>
        <topology evidence="1">Single-pass membrane protein</topology>
    </subcellularLocation>
</comment>
<dbReference type="PANTHER" id="PTHR45919:SF1">
    <property type="entry name" value="GDP-MAN:MAN(3)GLCNAC(2)-PP-DOL ALPHA-1,2-MANNOSYLTRANSFERASE"/>
    <property type="match status" value="1"/>
</dbReference>
<feature type="domain" description="ALG11 mannosyltransferase N-terminal" evidence="14">
    <location>
        <begin position="57"/>
        <end position="261"/>
    </location>
</feature>
<evidence type="ECO:0000313" key="16">
    <source>
        <dbReference type="Proteomes" id="UP000007264"/>
    </source>
</evidence>
<dbReference type="GeneID" id="17039165"/>
<feature type="transmembrane region" description="Helical" evidence="12">
    <location>
        <begin position="28"/>
        <end position="47"/>
    </location>
</feature>
<keyword evidence="8 12" id="KW-0256">Endoplasmic reticulum</keyword>
<dbReference type="InterPro" id="IPR038013">
    <property type="entry name" value="ALG11"/>
</dbReference>
<dbReference type="UniPathway" id="UPA00378"/>
<comment type="catalytic activity">
    <reaction evidence="11 12">
        <text>an alpha-D-Man-(1-&gt;3)-[alpha-D-Man-(1-&gt;6)]-beta-D-Man-(1-&gt;4)-beta-D-GlcNAc-(1-&gt;4)-alpha-D-GlcNAc-diphospho-di-trans,poly-cis-dolichol + 2 GDP-alpha-D-mannose = an alpha-D-Man-(1-&gt;2)-alpha-D-Man-(1-&gt;2)-alpha-D-Man-(1-&gt;3)-[alpha-D-Man-(1-&gt;6)]-beta-D-Man-(1-&gt;4)-beta-D-GlcNAc-(1-&gt;4)-alpha-D-GlcNAc-diphospho-di-trans,poly-cis-dolichol + 2 GDP + 2 H(+)</text>
        <dbReference type="Rhea" id="RHEA:29523"/>
        <dbReference type="Rhea" id="RHEA-COMP:19515"/>
        <dbReference type="Rhea" id="RHEA-COMP:19516"/>
        <dbReference type="ChEBI" id="CHEBI:15378"/>
        <dbReference type="ChEBI" id="CHEBI:57527"/>
        <dbReference type="ChEBI" id="CHEBI:58189"/>
        <dbReference type="ChEBI" id="CHEBI:132511"/>
        <dbReference type="ChEBI" id="CHEBI:132515"/>
        <dbReference type="EC" id="2.4.1.131"/>
    </reaction>
    <physiologicalReaction direction="left-to-right" evidence="11 12">
        <dbReference type="Rhea" id="RHEA:29524"/>
    </physiologicalReaction>
</comment>
<evidence type="ECO:0000256" key="9">
    <source>
        <dbReference type="ARBA" id="ARBA00022989"/>
    </source>
</evidence>
<dbReference type="eggNOG" id="KOG1387">
    <property type="taxonomic scope" value="Eukaryota"/>
</dbReference>
<dbReference type="GO" id="GO:0005789">
    <property type="term" value="C:endoplasmic reticulum membrane"/>
    <property type="evidence" value="ECO:0007669"/>
    <property type="project" value="UniProtKB-SubCell"/>
</dbReference>
<evidence type="ECO:0000256" key="8">
    <source>
        <dbReference type="ARBA" id="ARBA00022824"/>
    </source>
</evidence>
<evidence type="ECO:0000313" key="15">
    <source>
        <dbReference type="EMBL" id="EIE21183.1"/>
    </source>
</evidence>
<proteinExistence type="inferred from homology"/>
<evidence type="ECO:0000256" key="5">
    <source>
        <dbReference type="ARBA" id="ARBA00022676"/>
    </source>
</evidence>
<evidence type="ECO:0000256" key="7">
    <source>
        <dbReference type="ARBA" id="ARBA00022692"/>
    </source>
</evidence>
<dbReference type="GO" id="GO:0004377">
    <property type="term" value="F:GDP-Man:Man(3)GlcNAc(2)-PP-Dol alpha-1,2-mannosyltransferase activity"/>
    <property type="evidence" value="ECO:0007669"/>
    <property type="project" value="UniProtKB-UniRule"/>
</dbReference>
<evidence type="ECO:0000256" key="6">
    <source>
        <dbReference type="ARBA" id="ARBA00022679"/>
    </source>
</evidence>
<dbReference type="KEGG" id="csl:COCSUDRAFT_30323"/>
<keyword evidence="7 12" id="KW-0812">Transmembrane</keyword>
<keyword evidence="5 12" id="KW-0328">Glycosyltransferase</keyword>
<organism evidence="15 16">
    <name type="scientific">Coccomyxa subellipsoidea (strain C-169)</name>
    <name type="common">Green microalga</name>
    <dbReference type="NCBI Taxonomy" id="574566"/>
    <lineage>
        <taxon>Eukaryota</taxon>
        <taxon>Viridiplantae</taxon>
        <taxon>Chlorophyta</taxon>
        <taxon>core chlorophytes</taxon>
        <taxon>Trebouxiophyceae</taxon>
        <taxon>Trebouxiophyceae incertae sedis</taxon>
        <taxon>Coccomyxaceae</taxon>
        <taxon>Coccomyxa</taxon>
        <taxon>Coccomyxa subellipsoidea</taxon>
    </lineage>
</organism>
<keyword evidence="16" id="KW-1185">Reference proteome</keyword>
<keyword evidence="10 12" id="KW-0472">Membrane</keyword>
<dbReference type="EC" id="2.4.1.131" evidence="3 12"/>
<feature type="transmembrane region" description="Helical" evidence="12">
    <location>
        <begin position="227"/>
        <end position="248"/>
    </location>
</feature>
<dbReference type="InterPro" id="IPR031814">
    <property type="entry name" value="ALG11_N"/>
</dbReference>
<dbReference type="Pfam" id="PF15924">
    <property type="entry name" value="ALG11_N"/>
    <property type="match status" value="1"/>
</dbReference>
<dbReference type="EMBL" id="AGSI01000013">
    <property type="protein sequence ID" value="EIE21183.1"/>
    <property type="molecule type" value="Genomic_DNA"/>
</dbReference>
<name>I0YS14_COCSC</name>
<evidence type="ECO:0000256" key="10">
    <source>
        <dbReference type="ARBA" id="ARBA00023136"/>
    </source>
</evidence>
<evidence type="ECO:0000259" key="13">
    <source>
        <dbReference type="Pfam" id="PF00534"/>
    </source>
</evidence>
<comment type="function">
    <text evidence="12">GDP-Man:Man(3)GlcNAc(2)-PP-Dol alpha-1,2-mannosyltransferase that operates in the biosynthetic pathway of dolichol-linked oligosaccharides, the glycan precursors employed in protein asparagine (N)-glycosylation. The assembly of dolichol-linked oligosaccharides begins on the cytosolic side of the endoplasmic reticulum membrane and finishes in its lumen. The sequential addition of sugars to dolichol pyrophosphate produces dolichol-linked oligosaccharides containing fourteen sugars, including two GlcNAcs, nine mannoses and three glucoses. Once assembled, the oligosaccharide is transferred from the lipid to nascent proteins by oligosaccharyltransferases. Catalyzes, on the cytoplasmic face of the endoplasmic reticulum, the addition of the fourth and fifth mannose residues to the dolichol-linked oligosaccharide chain, to produce Man(5)GlcNAc(2)-PP-dolichol core oligosaccharide.</text>
</comment>
<comment type="pathway">
    <text evidence="2 12">Protein modification; protein glycosylation.</text>
</comment>
<gene>
    <name evidence="15" type="ORF">COCSUDRAFT_30323</name>
</gene>
<evidence type="ECO:0000256" key="12">
    <source>
        <dbReference type="RuleBase" id="RU367051"/>
    </source>
</evidence>
<reference evidence="15 16" key="1">
    <citation type="journal article" date="2012" name="Genome Biol.">
        <title>The genome of the polar eukaryotic microalga coccomyxa subellipsoidea reveals traits of cold adaptation.</title>
        <authorList>
            <person name="Blanc G."/>
            <person name="Agarkova I."/>
            <person name="Grimwood J."/>
            <person name="Kuo A."/>
            <person name="Brueggeman A."/>
            <person name="Dunigan D."/>
            <person name="Gurnon J."/>
            <person name="Ladunga I."/>
            <person name="Lindquist E."/>
            <person name="Lucas S."/>
            <person name="Pangilinan J."/>
            <person name="Proschold T."/>
            <person name="Salamov A."/>
            <person name="Schmutz J."/>
            <person name="Weeks D."/>
            <person name="Yamada T."/>
            <person name="Claverie J.M."/>
            <person name="Grigoriev I."/>
            <person name="Van Etten J."/>
            <person name="Lomsadze A."/>
            <person name="Borodovsky M."/>
        </authorList>
    </citation>
    <scope>NUCLEOTIDE SEQUENCE [LARGE SCALE GENOMIC DNA]</scope>
    <source>
        <strain evidence="15 16">C-169</strain>
    </source>
</reference>
<feature type="domain" description="Glycosyl transferase family 1" evidence="13">
    <location>
        <begin position="287"/>
        <end position="468"/>
    </location>
</feature>
<dbReference type="RefSeq" id="XP_005645727.1">
    <property type="nucleotide sequence ID" value="XM_005645670.1"/>
</dbReference>
<sequence>MAVLSLVAPVCLIAVAIVATGPINTLCLLGALGCLSLILILAAKAWLRYKLPSPSQKSIGFFHPFADSGGGGERVLWCAVRAIQDAHPEYQILIYCQAGSTPQALCARASAAFLLDVNATFQVVPLTCCHLILPETYPRWTMLRQALGSIQLAYDGLLQAVPKVMVDTSGWAFMYPLFRLAGCRVASYTHYPTISTDMLQRVTSRQATYNNDVAVAGSPLMSLVKVVYYYIFAAAYGAVGGCTNVVMVNSSWTRGHVSRLWWTFTQPLLVYPPCNVSHLAALPLDRKLKSLFLVSLAQFRPEKDQAKQLRAFAMARQRAAAQVMHPDEDSSHAVLAARLKVVGSCRNHEDNERVAQLKGLSSELGLDACVDFCVNAPFSEVQQLLGGAVGGLHTMVDEHFGISIVEYMAAGVIPIAHNSAGPKMDIIKTDTWDRVGFLCETEEEYARAIFEVLSMDQSKRMGIAAAARRRASEFSDEHFKDGFLRALEQGLLPPNVHM</sequence>
<dbReference type="OrthoDB" id="2276068at2759"/>
<keyword evidence="6 12" id="KW-0808">Transferase</keyword>
<evidence type="ECO:0000256" key="4">
    <source>
        <dbReference type="ARBA" id="ARBA00022018"/>
    </source>
</evidence>
<evidence type="ECO:0000256" key="2">
    <source>
        <dbReference type="ARBA" id="ARBA00004922"/>
    </source>
</evidence>
<dbReference type="Pfam" id="PF00534">
    <property type="entry name" value="Glycos_transf_1"/>
    <property type="match status" value="1"/>
</dbReference>
<dbReference type="CDD" id="cd03806">
    <property type="entry name" value="GT4_ALG11-like"/>
    <property type="match status" value="1"/>
</dbReference>
<dbReference type="Gene3D" id="3.40.50.2000">
    <property type="entry name" value="Glycogen Phosphorylase B"/>
    <property type="match status" value="1"/>
</dbReference>
<dbReference type="InterPro" id="IPR001296">
    <property type="entry name" value="Glyco_trans_1"/>
</dbReference>
<keyword evidence="9 12" id="KW-1133">Transmembrane helix</keyword>
<evidence type="ECO:0000259" key="14">
    <source>
        <dbReference type="Pfam" id="PF15924"/>
    </source>
</evidence>
<dbReference type="STRING" id="574566.I0YS14"/>
<evidence type="ECO:0000256" key="11">
    <source>
        <dbReference type="ARBA" id="ARBA00045065"/>
    </source>
</evidence>
<dbReference type="PANTHER" id="PTHR45919">
    <property type="entry name" value="GDP-MAN:MAN(3)GLCNAC(2)-PP-DOL ALPHA-1,2-MANNOSYLTRANSFERASE"/>
    <property type="match status" value="1"/>
</dbReference>
<evidence type="ECO:0000256" key="3">
    <source>
        <dbReference type="ARBA" id="ARBA00012645"/>
    </source>
</evidence>
<comment type="similarity">
    <text evidence="12">Belongs to the glycosyltransferase group 1 family. Glycosyltransferase 4 subfamily.</text>
</comment>
<protein>
    <recommendedName>
        <fullName evidence="4 12">GDP-Man:Man(3)GlcNAc(2)-PP-Dol alpha-1,2-mannosyltransferase</fullName>
        <ecNumber evidence="3 12">2.4.1.131</ecNumber>
    </recommendedName>
</protein>
<evidence type="ECO:0000256" key="1">
    <source>
        <dbReference type="ARBA" id="ARBA00004389"/>
    </source>
</evidence>
<comment type="caution">
    <text evidence="15">The sequence shown here is derived from an EMBL/GenBank/DDBJ whole genome shotgun (WGS) entry which is preliminary data.</text>
</comment>
<dbReference type="GO" id="GO:0006487">
    <property type="term" value="P:protein N-linked glycosylation"/>
    <property type="evidence" value="ECO:0007669"/>
    <property type="project" value="TreeGrafter"/>
</dbReference>